<feature type="transmembrane region" description="Helical" evidence="5">
    <location>
        <begin position="62"/>
        <end position="85"/>
    </location>
</feature>
<evidence type="ECO:0000256" key="5">
    <source>
        <dbReference type="SAM" id="Phobius"/>
    </source>
</evidence>
<dbReference type="GO" id="GO:0022857">
    <property type="term" value="F:transmembrane transporter activity"/>
    <property type="evidence" value="ECO:0007669"/>
    <property type="project" value="InterPro"/>
</dbReference>
<dbReference type="Gene3D" id="1.20.1250.20">
    <property type="entry name" value="MFS general substrate transporter like domains"/>
    <property type="match status" value="1"/>
</dbReference>
<dbReference type="GO" id="GO:0016020">
    <property type="term" value="C:membrane"/>
    <property type="evidence" value="ECO:0007669"/>
    <property type="project" value="UniProtKB-SubCell"/>
</dbReference>
<sequence length="538" mass="60046">MENNKQEEREGWLPTKDGAKIVSEVHTTRRTYGSAAEITNSYFDIAFTPTEEVTHKTVWPQVLACISAASFHFPIGIIVGFSAIMIPQLRASDSEIFVDKDDETWIASLVVLVVPMIAPLTGYLVDKIGRLNVVKLSSVPYLIGWLLIAISWNLPMILVGRFLTGFALAMGTSPAVVYITEVARPDLRGALICMGPSMTSLGMVVVYTKGAFLHWRTIAWMAMGYCLFPLLFMTLWSPESPVWLISKGKTQRALKSLTYLARNEKQAGVPERQLADLLREHNAAPPQVIENSFSRLFHAFLKPTGFKPLFLLLSLFFFQNFTGVYITIFYAVSFFQDVGSNLNAYTSTVLIGIVRMVVGLLTSYLLRQFGRRPLYMISGTGMAIAMGISGYFTREIVLGRMESNFIPVICVLIYMSLSVTGLMSIPWTMTAELYPIEIRGMAQGLTVSLAHVIMFSALKSYHFMIEGLGGMYAVQWMFAGISITSVIFVFIFLPETHKRLLADIQEYFVHNTVYLLSKDKKPVPTIIPMTGSLTSKPV</sequence>
<feature type="transmembrane region" description="Helical" evidence="5">
    <location>
        <begin position="373"/>
        <end position="393"/>
    </location>
</feature>
<dbReference type="PANTHER" id="PTHR48021">
    <property type="match status" value="1"/>
</dbReference>
<dbReference type="InterPro" id="IPR003663">
    <property type="entry name" value="Sugar/inositol_transpt"/>
</dbReference>
<dbReference type="InterPro" id="IPR036259">
    <property type="entry name" value="MFS_trans_sf"/>
</dbReference>
<feature type="transmembrane region" description="Helical" evidence="5">
    <location>
        <begin position="309"/>
        <end position="332"/>
    </location>
</feature>
<evidence type="ECO:0000259" key="6">
    <source>
        <dbReference type="PROSITE" id="PS50850"/>
    </source>
</evidence>
<keyword evidence="4 5" id="KW-0472">Membrane</keyword>
<feature type="transmembrane region" description="Helical" evidence="5">
    <location>
        <begin position="218"/>
        <end position="237"/>
    </location>
</feature>
<feature type="transmembrane region" description="Helical" evidence="5">
    <location>
        <begin position="132"/>
        <end position="152"/>
    </location>
</feature>
<evidence type="ECO:0000256" key="4">
    <source>
        <dbReference type="ARBA" id="ARBA00023136"/>
    </source>
</evidence>
<feature type="transmembrane region" description="Helical" evidence="5">
    <location>
        <begin position="105"/>
        <end position="125"/>
    </location>
</feature>
<feature type="transmembrane region" description="Helical" evidence="5">
    <location>
        <begin position="405"/>
        <end position="429"/>
    </location>
</feature>
<dbReference type="FunFam" id="1.20.1250.20:FF:000249">
    <property type="entry name" value="facilitated trehalose transporter Tret1"/>
    <property type="match status" value="1"/>
</dbReference>
<feature type="transmembrane region" description="Helical" evidence="5">
    <location>
        <begin position="473"/>
        <end position="493"/>
    </location>
</feature>
<dbReference type="AlphaFoldDB" id="A0A1B6C4V5"/>
<feature type="domain" description="Major facilitator superfamily (MFS) profile" evidence="6">
    <location>
        <begin position="60"/>
        <end position="497"/>
    </location>
</feature>
<protein>
    <recommendedName>
        <fullName evidence="6">Major facilitator superfamily (MFS) profile domain-containing protein</fullName>
    </recommendedName>
</protein>
<evidence type="ECO:0000256" key="3">
    <source>
        <dbReference type="ARBA" id="ARBA00022989"/>
    </source>
</evidence>
<feature type="transmembrane region" description="Helical" evidence="5">
    <location>
        <begin position="344"/>
        <end position="366"/>
    </location>
</feature>
<dbReference type="PANTHER" id="PTHR48021:SF24">
    <property type="entry name" value="MAJOR FACILITATOR SUPERFAMILY (MFS) PROFILE DOMAIN-CONTAINING PROTEIN"/>
    <property type="match status" value="1"/>
</dbReference>
<dbReference type="EMBL" id="GEDC01028756">
    <property type="protein sequence ID" value="JAS08542.1"/>
    <property type="molecule type" value="Transcribed_RNA"/>
</dbReference>
<keyword evidence="3 5" id="KW-1133">Transmembrane helix</keyword>
<evidence type="ECO:0000256" key="2">
    <source>
        <dbReference type="ARBA" id="ARBA00022692"/>
    </source>
</evidence>
<name>A0A1B6C4V5_9HEMI</name>
<dbReference type="PRINTS" id="PR00171">
    <property type="entry name" value="SUGRTRNSPORT"/>
</dbReference>
<dbReference type="Pfam" id="PF00083">
    <property type="entry name" value="Sugar_tr"/>
    <property type="match status" value="1"/>
</dbReference>
<dbReference type="InterPro" id="IPR005828">
    <property type="entry name" value="MFS_sugar_transport-like"/>
</dbReference>
<evidence type="ECO:0000313" key="7">
    <source>
        <dbReference type="EMBL" id="JAS08542.1"/>
    </source>
</evidence>
<evidence type="ECO:0000256" key="1">
    <source>
        <dbReference type="ARBA" id="ARBA00004141"/>
    </source>
</evidence>
<dbReference type="PROSITE" id="PS50850">
    <property type="entry name" value="MFS"/>
    <property type="match status" value="1"/>
</dbReference>
<accession>A0A1B6C4V5</accession>
<comment type="subcellular location">
    <subcellularLocation>
        <location evidence="1">Membrane</location>
        <topology evidence="1">Multi-pass membrane protein</topology>
    </subcellularLocation>
</comment>
<dbReference type="InterPro" id="IPR020846">
    <property type="entry name" value="MFS_dom"/>
</dbReference>
<keyword evidence="2 5" id="KW-0812">Transmembrane</keyword>
<organism evidence="7">
    <name type="scientific">Clastoptera arizonana</name>
    <name type="common">Arizona spittle bug</name>
    <dbReference type="NCBI Taxonomy" id="38151"/>
    <lineage>
        <taxon>Eukaryota</taxon>
        <taxon>Metazoa</taxon>
        <taxon>Ecdysozoa</taxon>
        <taxon>Arthropoda</taxon>
        <taxon>Hexapoda</taxon>
        <taxon>Insecta</taxon>
        <taxon>Pterygota</taxon>
        <taxon>Neoptera</taxon>
        <taxon>Paraneoptera</taxon>
        <taxon>Hemiptera</taxon>
        <taxon>Auchenorrhyncha</taxon>
        <taxon>Cercopoidea</taxon>
        <taxon>Clastopteridae</taxon>
        <taxon>Clastoptera</taxon>
    </lineage>
</organism>
<feature type="transmembrane region" description="Helical" evidence="5">
    <location>
        <begin position="158"/>
        <end position="179"/>
    </location>
</feature>
<gene>
    <name evidence="7" type="ORF">g.37169</name>
</gene>
<reference evidence="7" key="1">
    <citation type="submission" date="2015-12" db="EMBL/GenBank/DDBJ databases">
        <title>De novo transcriptome assembly of four potential Pierce s Disease insect vectors from Arizona vineyards.</title>
        <authorList>
            <person name="Tassone E.E."/>
        </authorList>
    </citation>
    <scope>NUCLEOTIDE SEQUENCE</scope>
</reference>
<proteinExistence type="predicted"/>
<dbReference type="SUPFAM" id="SSF103473">
    <property type="entry name" value="MFS general substrate transporter"/>
    <property type="match status" value="1"/>
</dbReference>
<dbReference type="InterPro" id="IPR050549">
    <property type="entry name" value="MFS_Trehalose_Transporter"/>
</dbReference>